<dbReference type="OrthoDB" id="5951339at2"/>
<reference evidence="3" key="1">
    <citation type="submission" date="2017-06" db="EMBL/GenBank/DDBJ databases">
        <authorList>
            <person name="Varghese N."/>
            <person name="Submissions S."/>
        </authorList>
    </citation>
    <scope>NUCLEOTIDE SEQUENCE [LARGE SCALE GENOMIC DNA]</scope>
    <source>
        <strain evidence="3">DSM 22348</strain>
    </source>
</reference>
<dbReference type="SUPFAM" id="SSF55486">
    <property type="entry name" value="Metalloproteases ('zincins'), catalytic domain"/>
    <property type="match status" value="1"/>
</dbReference>
<feature type="signal peptide" evidence="1">
    <location>
        <begin position="1"/>
        <end position="24"/>
    </location>
</feature>
<name>A0A239BAG5_9PSED</name>
<organism evidence="2 3">
    <name type="scientific">Pseudomonas japonica</name>
    <dbReference type="NCBI Taxonomy" id="256466"/>
    <lineage>
        <taxon>Bacteria</taxon>
        <taxon>Pseudomonadati</taxon>
        <taxon>Pseudomonadota</taxon>
        <taxon>Gammaproteobacteria</taxon>
        <taxon>Pseudomonadales</taxon>
        <taxon>Pseudomonadaceae</taxon>
        <taxon>Pseudomonas</taxon>
    </lineage>
</organism>
<gene>
    <name evidence="2" type="ORF">SAMN05444352_102431</name>
</gene>
<dbReference type="Proteomes" id="UP000198407">
    <property type="component" value="Unassembled WGS sequence"/>
</dbReference>
<evidence type="ECO:0000313" key="2">
    <source>
        <dbReference type="EMBL" id="SNS05015.1"/>
    </source>
</evidence>
<dbReference type="EMBL" id="FZOL01000002">
    <property type="protein sequence ID" value="SNS05015.1"/>
    <property type="molecule type" value="Genomic_DNA"/>
</dbReference>
<feature type="chain" id="PRO_5011232941" evidence="1">
    <location>
        <begin position="25"/>
        <end position="209"/>
    </location>
</feature>
<dbReference type="AlphaFoldDB" id="A0A239BAG5"/>
<evidence type="ECO:0000256" key="1">
    <source>
        <dbReference type="SAM" id="SignalP"/>
    </source>
</evidence>
<dbReference type="RefSeq" id="WP_052419367.1">
    <property type="nucleotide sequence ID" value="NZ_FZOL01000002.1"/>
</dbReference>
<dbReference type="STRING" id="1215104.GCA_000730585_04873"/>
<keyword evidence="3" id="KW-1185">Reference proteome</keyword>
<proteinExistence type="predicted"/>
<sequence>MRKHLRTTLPLAIAALFHTTFVGADHRGLTVWVFPHDELAELSNEQLTADYFDDWLNEMRQIANIPIELRFRRQAPGLTDLDYRGMDGLSVLSTWADASGAWRRQQNSPGGMSRYLLLVRDPLDDSGTTLGLAHQTGSAAIASIRSYATPGHELGHTLSATHEASEVLFNGWFCETYMFPTRLSVRSNCYRYSQTNREHIATYLKRLQH</sequence>
<keyword evidence="1" id="KW-0732">Signal</keyword>
<evidence type="ECO:0000313" key="3">
    <source>
        <dbReference type="Proteomes" id="UP000198407"/>
    </source>
</evidence>
<protein>
    <submittedName>
        <fullName evidence="2">Uncharacterized protein</fullName>
    </submittedName>
</protein>
<accession>A0A239BAG5</accession>